<evidence type="ECO:0008006" key="5">
    <source>
        <dbReference type="Google" id="ProtNLM"/>
    </source>
</evidence>
<keyword evidence="4" id="KW-1185">Reference proteome</keyword>
<dbReference type="InterPro" id="IPR052953">
    <property type="entry name" value="Ser-rich/MCO-related"/>
</dbReference>
<dbReference type="OrthoDB" id="1921208at2759"/>
<feature type="signal peptide" evidence="2">
    <location>
        <begin position="1"/>
        <end position="20"/>
    </location>
</feature>
<name>A0A8H5EX16_9AGAR</name>
<proteinExistence type="predicted"/>
<evidence type="ECO:0000256" key="1">
    <source>
        <dbReference type="SAM" id="MobiDB-lite"/>
    </source>
</evidence>
<dbReference type="PANTHER" id="PTHR34883">
    <property type="entry name" value="SERINE-RICH PROTEIN, PUTATIVE-RELATED-RELATED"/>
    <property type="match status" value="1"/>
</dbReference>
<feature type="compositionally biased region" description="Low complexity" evidence="1">
    <location>
        <begin position="183"/>
        <end position="192"/>
    </location>
</feature>
<evidence type="ECO:0000256" key="2">
    <source>
        <dbReference type="SAM" id="SignalP"/>
    </source>
</evidence>
<accession>A0A8H5EX16</accession>
<sequence>MQIITSLVFAASALVSVVSAVNHTVTVGLDNKNIFEPTSLTNVAVGDFVAFKFATKNHTVTQSSFTEPCVAKPGGVNSGFVPVPAASTNLPEWTIQIDNVTAPLWFYCAQGAHCKAGMVFAVNPTPERTFAAFQATAQGTTAPPAPGGSTGAGAPQPGPGAGAAGSPSTNASATDSAGASQPTTPASSATGLSSSARSMTLLAALGVVASLTL</sequence>
<dbReference type="PANTHER" id="PTHR34883:SF15">
    <property type="entry name" value="EXTRACELLULAR SERINE-RICH PROTEIN"/>
    <property type="match status" value="1"/>
</dbReference>
<dbReference type="Gene3D" id="2.60.40.420">
    <property type="entry name" value="Cupredoxins - blue copper proteins"/>
    <property type="match status" value="1"/>
</dbReference>
<feature type="region of interest" description="Disordered" evidence="1">
    <location>
        <begin position="138"/>
        <end position="192"/>
    </location>
</feature>
<reference evidence="3 4" key="1">
    <citation type="journal article" date="2020" name="ISME J.">
        <title>Uncovering the hidden diversity of litter-decomposition mechanisms in mushroom-forming fungi.</title>
        <authorList>
            <person name="Floudas D."/>
            <person name="Bentzer J."/>
            <person name="Ahren D."/>
            <person name="Johansson T."/>
            <person name="Persson P."/>
            <person name="Tunlid A."/>
        </authorList>
    </citation>
    <scope>NUCLEOTIDE SEQUENCE [LARGE SCALE GENOMIC DNA]</scope>
    <source>
        <strain evidence="3 4">CBS 101986</strain>
    </source>
</reference>
<organism evidence="3 4">
    <name type="scientific">Psilocybe cf. subviscida</name>
    <dbReference type="NCBI Taxonomy" id="2480587"/>
    <lineage>
        <taxon>Eukaryota</taxon>
        <taxon>Fungi</taxon>
        <taxon>Dikarya</taxon>
        <taxon>Basidiomycota</taxon>
        <taxon>Agaricomycotina</taxon>
        <taxon>Agaricomycetes</taxon>
        <taxon>Agaricomycetidae</taxon>
        <taxon>Agaricales</taxon>
        <taxon>Agaricineae</taxon>
        <taxon>Strophariaceae</taxon>
        <taxon>Psilocybe</taxon>
    </lineage>
</organism>
<dbReference type="Proteomes" id="UP000567179">
    <property type="component" value="Unassembled WGS sequence"/>
</dbReference>
<dbReference type="CDD" id="cd00920">
    <property type="entry name" value="Cupredoxin"/>
    <property type="match status" value="1"/>
</dbReference>
<comment type="caution">
    <text evidence="3">The sequence shown here is derived from an EMBL/GenBank/DDBJ whole genome shotgun (WGS) entry which is preliminary data.</text>
</comment>
<keyword evidence="2" id="KW-0732">Signal</keyword>
<gene>
    <name evidence="3" type="ORF">D9619_007282</name>
</gene>
<feature type="compositionally biased region" description="Low complexity" evidence="1">
    <location>
        <begin position="164"/>
        <end position="174"/>
    </location>
</feature>
<dbReference type="SUPFAM" id="SSF49503">
    <property type="entry name" value="Cupredoxins"/>
    <property type="match status" value="1"/>
</dbReference>
<evidence type="ECO:0000313" key="3">
    <source>
        <dbReference type="EMBL" id="KAF5315432.1"/>
    </source>
</evidence>
<evidence type="ECO:0000313" key="4">
    <source>
        <dbReference type="Proteomes" id="UP000567179"/>
    </source>
</evidence>
<dbReference type="EMBL" id="JAACJJ010000043">
    <property type="protein sequence ID" value="KAF5315432.1"/>
    <property type="molecule type" value="Genomic_DNA"/>
</dbReference>
<dbReference type="AlphaFoldDB" id="A0A8H5EX16"/>
<dbReference type="InterPro" id="IPR008972">
    <property type="entry name" value="Cupredoxin"/>
</dbReference>
<feature type="chain" id="PRO_5034198221" description="Phytocyanin domain-containing protein" evidence="2">
    <location>
        <begin position="21"/>
        <end position="213"/>
    </location>
</feature>
<protein>
    <recommendedName>
        <fullName evidence="5">Phytocyanin domain-containing protein</fullName>
    </recommendedName>
</protein>